<reference evidence="3" key="1">
    <citation type="submission" date="2021-05" db="EMBL/GenBank/DDBJ databases">
        <authorList>
            <person name="Stam R."/>
        </authorList>
    </citation>
    <scope>NUCLEOTIDE SEQUENCE</scope>
    <source>
        <strain evidence="3">CS162</strain>
    </source>
</reference>
<organism evidence="3 4">
    <name type="scientific">Alternaria atra</name>
    <dbReference type="NCBI Taxonomy" id="119953"/>
    <lineage>
        <taxon>Eukaryota</taxon>
        <taxon>Fungi</taxon>
        <taxon>Dikarya</taxon>
        <taxon>Ascomycota</taxon>
        <taxon>Pezizomycotina</taxon>
        <taxon>Dothideomycetes</taxon>
        <taxon>Pleosporomycetidae</taxon>
        <taxon>Pleosporales</taxon>
        <taxon>Pleosporineae</taxon>
        <taxon>Pleosporaceae</taxon>
        <taxon>Alternaria</taxon>
        <taxon>Alternaria sect. Ulocladioides</taxon>
    </lineage>
</organism>
<evidence type="ECO:0000313" key="3">
    <source>
        <dbReference type="EMBL" id="CAG5156763.1"/>
    </source>
</evidence>
<keyword evidence="4" id="KW-1185">Reference proteome</keyword>
<dbReference type="PANTHER" id="PTHR10642:SF24">
    <property type="entry name" value="RNASE H DOMAIN-CONTAINING PROTEIN"/>
    <property type="match status" value="1"/>
</dbReference>
<dbReference type="EMBL" id="CAJRGZ010000017">
    <property type="protein sequence ID" value="CAG5156763.1"/>
    <property type="molecule type" value="Genomic_DNA"/>
</dbReference>
<dbReference type="RefSeq" id="XP_043168106.1">
    <property type="nucleotide sequence ID" value="XM_043312171.1"/>
</dbReference>
<dbReference type="PROSITE" id="PS50879">
    <property type="entry name" value="RNASE_H_1"/>
    <property type="match status" value="1"/>
</dbReference>
<dbReference type="GO" id="GO:0043137">
    <property type="term" value="P:DNA replication, removal of RNA primer"/>
    <property type="evidence" value="ECO:0007669"/>
    <property type="project" value="TreeGrafter"/>
</dbReference>
<dbReference type="OrthoDB" id="245563at2759"/>
<dbReference type="AlphaFoldDB" id="A0A8J2I0V0"/>
<comment type="similarity">
    <text evidence="1">Belongs to the RNase H family.</text>
</comment>
<sequence>MSYDEYGEEIRRLYVPSEDPCSYPIPLSQLVFYNTDKKISQLRMKVRSKPDPVPDETSLVVFIDGACRNNGHPTARASYGVYFGPNSPHNTRGLLHESLPQTSTRAEIEAFSRALAIVREITDVDLKLSSIKVATDSSFLVNAMSKWMERWIEDDGVGSNGRQVAHFKVLKQLHETLDYMEYSDEAGGREVQFWHVPRDMNREADALANMALDEA</sequence>
<proteinExistence type="inferred from homology"/>
<evidence type="ECO:0000313" key="4">
    <source>
        <dbReference type="Proteomes" id="UP000676310"/>
    </source>
</evidence>
<dbReference type="Gene3D" id="3.30.420.10">
    <property type="entry name" value="Ribonuclease H-like superfamily/Ribonuclease H"/>
    <property type="match status" value="1"/>
</dbReference>
<dbReference type="PANTHER" id="PTHR10642">
    <property type="entry name" value="RIBONUCLEASE H1"/>
    <property type="match status" value="1"/>
</dbReference>
<name>A0A8J2I0V0_9PLEO</name>
<dbReference type="InterPro" id="IPR002156">
    <property type="entry name" value="RNaseH_domain"/>
</dbReference>
<dbReference type="GeneID" id="67016237"/>
<evidence type="ECO:0000259" key="2">
    <source>
        <dbReference type="PROSITE" id="PS50879"/>
    </source>
</evidence>
<dbReference type="Pfam" id="PF00075">
    <property type="entry name" value="RNase_H"/>
    <property type="match status" value="1"/>
</dbReference>
<dbReference type="InterPro" id="IPR036397">
    <property type="entry name" value="RNaseH_sf"/>
</dbReference>
<dbReference type="InterPro" id="IPR050092">
    <property type="entry name" value="RNase_H"/>
</dbReference>
<evidence type="ECO:0000256" key="1">
    <source>
        <dbReference type="ARBA" id="ARBA00005300"/>
    </source>
</evidence>
<dbReference type="GO" id="GO:0003676">
    <property type="term" value="F:nucleic acid binding"/>
    <property type="evidence" value="ECO:0007669"/>
    <property type="project" value="InterPro"/>
</dbReference>
<dbReference type="Proteomes" id="UP000676310">
    <property type="component" value="Unassembled WGS sequence"/>
</dbReference>
<protein>
    <recommendedName>
        <fullName evidence="2">RNase H type-1 domain-containing protein</fullName>
    </recommendedName>
</protein>
<comment type="caution">
    <text evidence="3">The sequence shown here is derived from an EMBL/GenBank/DDBJ whole genome shotgun (WGS) entry which is preliminary data.</text>
</comment>
<dbReference type="CDD" id="cd13934">
    <property type="entry name" value="RNase_H_Dikarya_like"/>
    <property type="match status" value="1"/>
</dbReference>
<dbReference type="InterPro" id="IPR012337">
    <property type="entry name" value="RNaseH-like_sf"/>
</dbReference>
<dbReference type="GO" id="GO:0004523">
    <property type="term" value="F:RNA-DNA hybrid ribonuclease activity"/>
    <property type="evidence" value="ECO:0007669"/>
    <property type="project" value="InterPro"/>
</dbReference>
<gene>
    <name evidence="3" type="ORF">ALTATR162_LOCUS4557</name>
</gene>
<accession>A0A8J2I0V0</accession>
<feature type="domain" description="RNase H type-1" evidence="2">
    <location>
        <begin position="55"/>
        <end position="213"/>
    </location>
</feature>
<dbReference type="SUPFAM" id="SSF53098">
    <property type="entry name" value="Ribonuclease H-like"/>
    <property type="match status" value="1"/>
</dbReference>